<reference evidence="1 2" key="1">
    <citation type="journal article" date="2022" name="Genome Biol. Evol.">
        <title>The Spruce Budworm Genome: Reconstructing the Evolutionary History of Antifreeze Proteins.</title>
        <authorList>
            <person name="Beliveau C."/>
            <person name="Gagne P."/>
            <person name="Picq S."/>
            <person name="Vernygora O."/>
            <person name="Keeling C.I."/>
            <person name="Pinkney K."/>
            <person name="Doucet D."/>
            <person name="Wen F."/>
            <person name="Johnston J.S."/>
            <person name="Maaroufi H."/>
            <person name="Boyle B."/>
            <person name="Laroche J."/>
            <person name="Dewar K."/>
            <person name="Juretic N."/>
            <person name="Blackburn G."/>
            <person name="Nisole A."/>
            <person name="Brunet B."/>
            <person name="Brandao M."/>
            <person name="Lumley L."/>
            <person name="Duan J."/>
            <person name="Quan G."/>
            <person name="Lucarotti C.J."/>
            <person name="Roe A.D."/>
            <person name="Sperling F.A.H."/>
            <person name="Levesque R.C."/>
            <person name="Cusson M."/>
        </authorList>
    </citation>
    <scope>NUCLEOTIDE SEQUENCE [LARGE SCALE GENOMIC DNA]</scope>
    <source>
        <strain evidence="1">Glfc:IPQL:Cfum</strain>
    </source>
</reference>
<organism evidence="1 2">
    <name type="scientific">Choristoneura fumiferana</name>
    <name type="common">Spruce budworm moth</name>
    <name type="synonym">Archips fumiferana</name>
    <dbReference type="NCBI Taxonomy" id="7141"/>
    <lineage>
        <taxon>Eukaryota</taxon>
        <taxon>Metazoa</taxon>
        <taxon>Ecdysozoa</taxon>
        <taxon>Arthropoda</taxon>
        <taxon>Hexapoda</taxon>
        <taxon>Insecta</taxon>
        <taxon>Pterygota</taxon>
        <taxon>Neoptera</taxon>
        <taxon>Endopterygota</taxon>
        <taxon>Lepidoptera</taxon>
        <taxon>Glossata</taxon>
        <taxon>Ditrysia</taxon>
        <taxon>Tortricoidea</taxon>
        <taxon>Tortricidae</taxon>
        <taxon>Tortricinae</taxon>
        <taxon>Choristoneura</taxon>
    </lineage>
</organism>
<evidence type="ECO:0000313" key="2">
    <source>
        <dbReference type="Proteomes" id="UP001064048"/>
    </source>
</evidence>
<dbReference type="EMBL" id="CM046119">
    <property type="protein sequence ID" value="KAI8425550.1"/>
    <property type="molecule type" value="Genomic_DNA"/>
</dbReference>
<proteinExistence type="predicted"/>
<protein>
    <submittedName>
        <fullName evidence="1">Uncharacterized protein</fullName>
    </submittedName>
</protein>
<dbReference type="Proteomes" id="UP001064048">
    <property type="component" value="Chromosome 19"/>
</dbReference>
<sequence length="236" mass="26367">MDCLKTSGRHINVVGMSKCWIGKGFLDRQQVILQLALEGIPTTRSLDRGRNIIPALGRRKLKTSAECCSPVLGHKSHCAPALTPLTNKTANERNSHIARRTDIHYYSLGEKSSRSGDRKTKRWQASLQALPCLPEKNESTTRGTARSQESEEDRDGRLSAALAGQAASLSAETANQREAGLRSQRHYRWGRKVLEWRPRTGRRSVGTPTGSVVVTLDKEKRSDIIKKTQELYCFKT</sequence>
<name>A0ACC0JN21_CHOFU</name>
<accession>A0ACC0JN21</accession>
<gene>
    <name evidence="1" type="ORF">MSG28_011375</name>
</gene>
<keyword evidence="2" id="KW-1185">Reference proteome</keyword>
<evidence type="ECO:0000313" key="1">
    <source>
        <dbReference type="EMBL" id="KAI8425550.1"/>
    </source>
</evidence>
<comment type="caution">
    <text evidence="1">The sequence shown here is derived from an EMBL/GenBank/DDBJ whole genome shotgun (WGS) entry which is preliminary data.</text>
</comment>